<protein>
    <submittedName>
        <fullName evidence="1">Uncharacterized protein</fullName>
    </submittedName>
</protein>
<dbReference type="EMBL" id="JANBPG010002655">
    <property type="protein sequence ID" value="KAJ1885044.1"/>
    <property type="molecule type" value="Genomic_DNA"/>
</dbReference>
<organism evidence="1 2">
    <name type="scientific">Kickxella alabastrina</name>
    <dbReference type="NCBI Taxonomy" id="61397"/>
    <lineage>
        <taxon>Eukaryota</taxon>
        <taxon>Fungi</taxon>
        <taxon>Fungi incertae sedis</taxon>
        <taxon>Zoopagomycota</taxon>
        <taxon>Kickxellomycotina</taxon>
        <taxon>Kickxellomycetes</taxon>
        <taxon>Kickxellales</taxon>
        <taxon>Kickxellaceae</taxon>
        <taxon>Kickxella</taxon>
    </lineage>
</organism>
<gene>
    <name evidence="1" type="ORF">LPJ66_010318</name>
</gene>
<dbReference type="Proteomes" id="UP001150581">
    <property type="component" value="Unassembled WGS sequence"/>
</dbReference>
<keyword evidence="2" id="KW-1185">Reference proteome</keyword>
<reference evidence="1" key="1">
    <citation type="submission" date="2022-07" db="EMBL/GenBank/DDBJ databases">
        <title>Phylogenomic reconstructions and comparative analyses of Kickxellomycotina fungi.</title>
        <authorList>
            <person name="Reynolds N.K."/>
            <person name="Stajich J.E."/>
            <person name="Barry K."/>
            <person name="Grigoriev I.V."/>
            <person name="Crous P."/>
            <person name="Smith M.E."/>
        </authorList>
    </citation>
    <scope>NUCLEOTIDE SEQUENCE</scope>
    <source>
        <strain evidence="1">Benny 63K</strain>
    </source>
</reference>
<name>A0ACC1I3C5_9FUNG</name>
<comment type="caution">
    <text evidence="1">The sequence shown here is derived from an EMBL/GenBank/DDBJ whole genome shotgun (WGS) entry which is preliminary data.</text>
</comment>
<accession>A0ACC1I3C5</accession>
<sequence length="187" mass="19969">MFRSAFQQWAHVGGSRSAFASVRLYSAEAGAAAAAAATINMRLKSDLKAAMKAKEKPRLSVIKGVLSDILYAEKSALTGASFSRDSDSDVAGVIQRAIKQRHDSVQSYTEGGREDLAQTESAEIVILSKYLPEQLSSEQIEARVRQTIERLGVSGIKAMGAVMREVGIDAGQAPKSKVAEAVKKLLG</sequence>
<evidence type="ECO:0000313" key="1">
    <source>
        <dbReference type="EMBL" id="KAJ1885044.1"/>
    </source>
</evidence>
<proteinExistence type="predicted"/>
<evidence type="ECO:0000313" key="2">
    <source>
        <dbReference type="Proteomes" id="UP001150581"/>
    </source>
</evidence>